<dbReference type="Pfam" id="PF26639">
    <property type="entry name" value="Het-6_barrel"/>
    <property type="match status" value="1"/>
</dbReference>
<comment type="caution">
    <text evidence="1">The sequence shown here is derived from an EMBL/GenBank/DDBJ whole genome shotgun (WGS) entry which is preliminary data.</text>
</comment>
<dbReference type="Proteomes" id="UP000799777">
    <property type="component" value="Unassembled WGS sequence"/>
</dbReference>
<sequence length="59" mass="6444">GRCLFFTDTGKIGLGPHIMQQVDICCVLYGGHVPVILREMPNGTFRLVGEAYVEGMMDG</sequence>
<evidence type="ECO:0000313" key="1">
    <source>
        <dbReference type="EMBL" id="KAF2034918.1"/>
    </source>
</evidence>
<evidence type="ECO:0000313" key="2">
    <source>
        <dbReference type="Proteomes" id="UP000799777"/>
    </source>
</evidence>
<name>A0A9P4HI88_9PLEO</name>
<feature type="non-terminal residue" evidence="1">
    <location>
        <position position="1"/>
    </location>
</feature>
<dbReference type="AlphaFoldDB" id="A0A9P4HI88"/>
<protein>
    <submittedName>
        <fullName evidence="1">Uncharacterized protein</fullName>
    </submittedName>
</protein>
<keyword evidence="2" id="KW-1185">Reference proteome</keyword>
<reference evidence="1" key="1">
    <citation type="journal article" date="2020" name="Stud. Mycol.">
        <title>101 Dothideomycetes genomes: a test case for predicting lifestyles and emergence of pathogens.</title>
        <authorList>
            <person name="Haridas S."/>
            <person name="Albert R."/>
            <person name="Binder M."/>
            <person name="Bloem J."/>
            <person name="Labutti K."/>
            <person name="Salamov A."/>
            <person name="Andreopoulos B."/>
            <person name="Baker S."/>
            <person name="Barry K."/>
            <person name="Bills G."/>
            <person name="Bluhm B."/>
            <person name="Cannon C."/>
            <person name="Castanera R."/>
            <person name="Culley D."/>
            <person name="Daum C."/>
            <person name="Ezra D."/>
            <person name="Gonzalez J."/>
            <person name="Henrissat B."/>
            <person name="Kuo A."/>
            <person name="Liang C."/>
            <person name="Lipzen A."/>
            <person name="Lutzoni F."/>
            <person name="Magnuson J."/>
            <person name="Mondo S."/>
            <person name="Nolan M."/>
            <person name="Ohm R."/>
            <person name="Pangilinan J."/>
            <person name="Park H.-J."/>
            <person name="Ramirez L."/>
            <person name="Alfaro M."/>
            <person name="Sun H."/>
            <person name="Tritt A."/>
            <person name="Yoshinaga Y."/>
            <person name="Zwiers L.-H."/>
            <person name="Turgeon B."/>
            <person name="Goodwin S."/>
            <person name="Spatafora J."/>
            <person name="Crous P."/>
            <person name="Grigoriev I."/>
        </authorList>
    </citation>
    <scope>NUCLEOTIDE SEQUENCE</scope>
    <source>
        <strain evidence="1">CBS 110217</strain>
    </source>
</reference>
<proteinExistence type="predicted"/>
<dbReference type="OrthoDB" id="2157530at2759"/>
<organism evidence="1 2">
    <name type="scientific">Setomelanomma holmii</name>
    <dbReference type="NCBI Taxonomy" id="210430"/>
    <lineage>
        <taxon>Eukaryota</taxon>
        <taxon>Fungi</taxon>
        <taxon>Dikarya</taxon>
        <taxon>Ascomycota</taxon>
        <taxon>Pezizomycotina</taxon>
        <taxon>Dothideomycetes</taxon>
        <taxon>Pleosporomycetidae</taxon>
        <taxon>Pleosporales</taxon>
        <taxon>Pleosporineae</taxon>
        <taxon>Phaeosphaeriaceae</taxon>
        <taxon>Setomelanomma</taxon>
    </lineage>
</organism>
<gene>
    <name evidence="1" type="ORF">EK21DRAFT_11413</name>
</gene>
<accession>A0A9P4HI88</accession>
<dbReference type="EMBL" id="ML978159">
    <property type="protein sequence ID" value="KAF2034918.1"/>
    <property type="molecule type" value="Genomic_DNA"/>
</dbReference>
<feature type="non-terminal residue" evidence="1">
    <location>
        <position position="59"/>
    </location>
</feature>